<evidence type="ECO:0000313" key="4">
    <source>
        <dbReference type="Proteomes" id="UP001465755"/>
    </source>
</evidence>
<sequence>MKSVFALAFAVLLLAAPAFAGRRLVQAEESAQVASTQYSSIPEFAADQPNFSTFELALNLTGLIDSVSDSDVAVTVFAPTNAAFNNFLAAQKLSLEDLLDSDYLMPVLLNHIVPEVLTTSQMYIGEELPTLLTGTNLTIAAATPNSNAVYKILSENPDSTANIIPSAHNIVAGSSLIQAIDAVLVPTMPAIEAFVQKTNEITAA</sequence>
<dbReference type="SMART" id="SM00554">
    <property type="entry name" value="FAS1"/>
    <property type="match status" value="1"/>
</dbReference>
<keyword evidence="1" id="KW-0732">Signal</keyword>
<dbReference type="InterPro" id="IPR036378">
    <property type="entry name" value="FAS1_dom_sf"/>
</dbReference>
<dbReference type="GO" id="GO:0005615">
    <property type="term" value="C:extracellular space"/>
    <property type="evidence" value="ECO:0007669"/>
    <property type="project" value="TreeGrafter"/>
</dbReference>
<dbReference type="Pfam" id="PF02469">
    <property type="entry name" value="Fasciclin"/>
    <property type="match status" value="1"/>
</dbReference>
<comment type="caution">
    <text evidence="3">The sequence shown here is derived from an EMBL/GenBank/DDBJ whole genome shotgun (WGS) entry which is preliminary data.</text>
</comment>
<protein>
    <recommendedName>
        <fullName evidence="2">FAS1 domain-containing protein</fullName>
    </recommendedName>
</protein>
<feature type="chain" id="PRO_5044013508" description="FAS1 domain-containing protein" evidence="1">
    <location>
        <begin position="21"/>
        <end position="204"/>
    </location>
</feature>
<evidence type="ECO:0000256" key="1">
    <source>
        <dbReference type="SAM" id="SignalP"/>
    </source>
</evidence>
<organism evidence="3 4">
    <name type="scientific">Symbiochloris irregularis</name>
    <dbReference type="NCBI Taxonomy" id="706552"/>
    <lineage>
        <taxon>Eukaryota</taxon>
        <taxon>Viridiplantae</taxon>
        <taxon>Chlorophyta</taxon>
        <taxon>core chlorophytes</taxon>
        <taxon>Trebouxiophyceae</taxon>
        <taxon>Trebouxiales</taxon>
        <taxon>Trebouxiaceae</taxon>
        <taxon>Symbiochloris</taxon>
    </lineage>
</organism>
<dbReference type="Gene3D" id="2.30.180.10">
    <property type="entry name" value="FAS1 domain"/>
    <property type="match status" value="1"/>
</dbReference>
<dbReference type="SUPFAM" id="SSF82153">
    <property type="entry name" value="FAS1 domain"/>
    <property type="match status" value="1"/>
</dbReference>
<name>A0AAW1NYM5_9CHLO</name>
<reference evidence="3 4" key="1">
    <citation type="journal article" date="2024" name="Nat. Commun.">
        <title>Phylogenomics reveals the evolutionary origins of lichenization in chlorophyte algae.</title>
        <authorList>
            <person name="Puginier C."/>
            <person name="Libourel C."/>
            <person name="Otte J."/>
            <person name="Skaloud P."/>
            <person name="Haon M."/>
            <person name="Grisel S."/>
            <person name="Petersen M."/>
            <person name="Berrin J.G."/>
            <person name="Delaux P.M."/>
            <person name="Dal Grande F."/>
            <person name="Keller J."/>
        </authorList>
    </citation>
    <scope>NUCLEOTIDE SEQUENCE [LARGE SCALE GENOMIC DNA]</scope>
    <source>
        <strain evidence="3 4">SAG 2036</strain>
    </source>
</reference>
<dbReference type="PANTHER" id="PTHR10900:SF77">
    <property type="entry name" value="FI19380P1"/>
    <property type="match status" value="1"/>
</dbReference>
<gene>
    <name evidence="3" type="ORF">WJX73_004615</name>
</gene>
<accession>A0AAW1NYM5</accession>
<dbReference type="EMBL" id="JALJOQ010000107">
    <property type="protein sequence ID" value="KAK9797402.1"/>
    <property type="molecule type" value="Genomic_DNA"/>
</dbReference>
<proteinExistence type="predicted"/>
<dbReference type="InterPro" id="IPR050904">
    <property type="entry name" value="Adhesion/Biosynth-related"/>
</dbReference>
<evidence type="ECO:0000259" key="2">
    <source>
        <dbReference type="PROSITE" id="PS50213"/>
    </source>
</evidence>
<dbReference type="InterPro" id="IPR000782">
    <property type="entry name" value="FAS1_domain"/>
</dbReference>
<feature type="signal peptide" evidence="1">
    <location>
        <begin position="1"/>
        <end position="20"/>
    </location>
</feature>
<dbReference type="PANTHER" id="PTHR10900">
    <property type="entry name" value="PERIOSTIN-RELATED"/>
    <property type="match status" value="1"/>
</dbReference>
<keyword evidence="4" id="KW-1185">Reference proteome</keyword>
<dbReference type="AlphaFoldDB" id="A0AAW1NYM5"/>
<dbReference type="PROSITE" id="PS50213">
    <property type="entry name" value="FAS1"/>
    <property type="match status" value="1"/>
</dbReference>
<feature type="domain" description="FAS1" evidence="2">
    <location>
        <begin position="38"/>
        <end position="184"/>
    </location>
</feature>
<dbReference type="Proteomes" id="UP001465755">
    <property type="component" value="Unassembled WGS sequence"/>
</dbReference>
<evidence type="ECO:0000313" key="3">
    <source>
        <dbReference type="EMBL" id="KAK9797402.1"/>
    </source>
</evidence>